<dbReference type="InterPro" id="IPR052573">
    <property type="entry name" value="DnaJ_C_subfamily_28"/>
</dbReference>
<organism evidence="3 4">
    <name type="scientific">Prorocentrum cordatum</name>
    <dbReference type="NCBI Taxonomy" id="2364126"/>
    <lineage>
        <taxon>Eukaryota</taxon>
        <taxon>Sar</taxon>
        <taxon>Alveolata</taxon>
        <taxon>Dinophyceae</taxon>
        <taxon>Prorocentrales</taxon>
        <taxon>Prorocentraceae</taxon>
        <taxon>Prorocentrum</taxon>
    </lineage>
</organism>
<comment type="caution">
    <text evidence="3">The sequence shown here is derived from an EMBL/GenBank/DDBJ whole genome shotgun (WGS) entry which is preliminary data.</text>
</comment>
<gene>
    <name evidence="3" type="ORF">PCOR1329_LOCUS29144</name>
</gene>
<reference evidence="3" key="1">
    <citation type="submission" date="2023-10" db="EMBL/GenBank/DDBJ databases">
        <authorList>
            <person name="Chen Y."/>
            <person name="Shah S."/>
            <person name="Dougan E. K."/>
            <person name="Thang M."/>
            <person name="Chan C."/>
        </authorList>
    </citation>
    <scope>NUCLEOTIDE SEQUENCE [LARGE SCALE GENOMIC DNA]</scope>
</reference>
<dbReference type="PANTHER" id="PTHR39158:SF1">
    <property type="entry name" value="DNAJ HOMOLOG SUBFAMILY C MEMBER 28"/>
    <property type="match status" value="1"/>
</dbReference>
<sequence>MEYRASQQGQGFSHAEDLEEIEQQVEDKIQIAIAKGELDNLDGKGVPLRRLESSDDNPFLDRGDRIGFDLLQKHGFAPEWIEQQKGIRRRHRESRRSLAAAWLACGEEPSMRWLAHKDAFREELAALNRAVRDYNLICPASSQLPLFDLAGEVRAVRQGAREVLGDLAPGTSPAPASEEGGARPPQLPVGGPSSPRRDAARRRRDEAAPTETRGAPCGLCPLVSPPARPLARSERRSKKSARSAKSFCSCSVFVR</sequence>
<evidence type="ECO:0000259" key="2">
    <source>
        <dbReference type="Pfam" id="PF09350"/>
    </source>
</evidence>
<feature type="domain" description="DnaJ homologue subfamily C member 28 conserved" evidence="2">
    <location>
        <begin position="25"/>
        <end position="91"/>
    </location>
</feature>
<dbReference type="Proteomes" id="UP001189429">
    <property type="component" value="Unassembled WGS sequence"/>
</dbReference>
<dbReference type="InterPro" id="IPR018961">
    <property type="entry name" value="DnaJ_homolog_subfam-C_membr-28"/>
</dbReference>
<evidence type="ECO:0000313" key="3">
    <source>
        <dbReference type="EMBL" id="CAK0830511.1"/>
    </source>
</evidence>
<dbReference type="Pfam" id="PF09350">
    <property type="entry name" value="DJC28_CD"/>
    <property type="match status" value="1"/>
</dbReference>
<feature type="compositionally biased region" description="Basic and acidic residues" evidence="1">
    <location>
        <begin position="195"/>
        <end position="207"/>
    </location>
</feature>
<proteinExistence type="predicted"/>
<dbReference type="EMBL" id="CAUYUJ010010913">
    <property type="protein sequence ID" value="CAK0830511.1"/>
    <property type="molecule type" value="Genomic_DNA"/>
</dbReference>
<keyword evidence="4" id="KW-1185">Reference proteome</keyword>
<feature type="region of interest" description="Disordered" evidence="1">
    <location>
        <begin position="165"/>
        <end position="247"/>
    </location>
</feature>
<name>A0ABN9SEN1_9DINO</name>
<protein>
    <recommendedName>
        <fullName evidence="2">DnaJ homologue subfamily C member 28 conserved domain-containing protein</fullName>
    </recommendedName>
</protein>
<accession>A0ABN9SEN1</accession>
<evidence type="ECO:0000313" key="4">
    <source>
        <dbReference type="Proteomes" id="UP001189429"/>
    </source>
</evidence>
<dbReference type="PANTHER" id="PTHR39158">
    <property type="entry name" value="OS08G0560600 PROTEIN"/>
    <property type="match status" value="1"/>
</dbReference>
<evidence type="ECO:0000256" key="1">
    <source>
        <dbReference type="SAM" id="MobiDB-lite"/>
    </source>
</evidence>